<evidence type="ECO:0000313" key="2">
    <source>
        <dbReference type="EMBL" id="EMT54775.1"/>
    </source>
</evidence>
<dbReference type="RefSeq" id="WP_003386597.1">
    <property type="nucleotide sequence ID" value="NZ_APBN01000001.1"/>
</dbReference>
<dbReference type="Proteomes" id="UP000012081">
    <property type="component" value="Unassembled WGS sequence"/>
</dbReference>
<evidence type="ECO:0000313" key="3">
    <source>
        <dbReference type="Proteomes" id="UP000012081"/>
    </source>
</evidence>
<gene>
    <name evidence="2" type="ORF">I532_04185</name>
</gene>
<proteinExistence type="predicted"/>
<keyword evidence="1" id="KW-0175">Coiled coil</keyword>
<dbReference type="PATRIC" id="fig|1300222.3.peg.868"/>
<sequence>MTNDNTTYWKRVIAHFDREMNDDRLPDSTRSMAARGKRVAEHGQKANDRVAELEAEVKRLRSALSAITLVPTIYSTSARRIALRALTGEGSDDTRD</sequence>
<dbReference type="EMBL" id="APBN01000001">
    <property type="protein sequence ID" value="EMT54775.1"/>
    <property type="molecule type" value="Genomic_DNA"/>
</dbReference>
<name>M8EH29_9BACL</name>
<comment type="caution">
    <text evidence="2">The sequence shown here is derived from an EMBL/GenBank/DDBJ whole genome shotgun (WGS) entry which is preliminary data.</text>
</comment>
<reference evidence="2 3" key="1">
    <citation type="submission" date="2013-03" db="EMBL/GenBank/DDBJ databases">
        <title>Assembly of a new bacterial strain Brevibacillus borstelensis AK1.</title>
        <authorList>
            <person name="Rajan I."/>
            <person name="PoliReddy D."/>
            <person name="Sugumar T."/>
            <person name="Rathinam K."/>
            <person name="Alqarawi S."/>
            <person name="Khalil A.B."/>
            <person name="Sivakumar N."/>
        </authorList>
    </citation>
    <scope>NUCLEOTIDE SEQUENCE [LARGE SCALE GENOMIC DNA]</scope>
    <source>
        <strain evidence="2 3">AK1</strain>
    </source>
</reference>
<protein>
    <submittedName>
        <fullName evidence="2">Uncharacterized protein</fullName>
    </submittedName>
</protein>
<accession>M8EH29</accession>
<keyword evidence="3" id="KW-1185">Reference proteome</keyword>
<evidence type="ECO:0000256" key="1">
    <source>
        <dbReference type="SAM" id="Coils"/>
    </source>
</evidence>
<organism evidence="2 3">
    <name type="scientific">Brevibacillus borstelensis AK1</name>
    <dbReference type="NCBI Taxonomy" id="1300222"/>
    <lineage>
        <taxon>Bacteria</taxon>
        <taxon>Bacillati</taxon>
        <taxon>Bacillota</taxon>
        <taxon>Bacilli</taxon>
        <taxon>Bacillales</taxon>
        <taxon>Paenibacillaceae</taxon>
        <taxon>Brevibacillus</taxon>
    </lineage>
</organism>
<dbReference type="STRING" id="1300222.I532_04185"/>
<dbReference type="AlphaFoldDB" id="M8EH29"/>
<feature type="coiled-coil region" evidence="1">
    <location>
        <begin position="43"/>
        <end position="70"/>
    </location>
</feature>